<organism evidence="2 3">
    <name type="scientific">Vibrio jasicida</name>
    <dbReference type="NCBI Taxonomy" id="766224"/>
    <lineage>
        <taxon>Bacteria</taxon>
        <taxon>Pseudomonadati</taxon>
        <taxon>Pseudomonadota</taxon>
        <taxon>Gammaproteobacteria</taxon>
        <taxon>Vibrionales</taxon>
        <taxon>Vibrionaceae</taxon>
        <taxon>Vibrio</taxon>
    </lineage>
</organism>
<dbReference type="AlphaFoldDB" id="A0AAU9QUP5"/>
<evidence type="ECO:0000256" key="1">
    <source>
        <dbReference type="SAM" id="MobiDB-lite"/>
    </source>
</evidence>
<reference evidence="2" key="1">
    <citation type="submission" date="2022-01" db="EMBL/GenBank/DDBJ databases">
        <authorList>
            <person name="Lagorce A."/>
        </authorList>
    </citation>
    <scope>NUCLEOTIDE SEQUENCE</scope>
    <source>
        <strain evidence="2">Th15_F1_A12</strain>
    </source>
</reference>
<proteinExistence type="predicted"/>
<gene>
    <name evidence="2" type="ORF">THF1A12_40197</name>
</gene>
<comment type="caution">
    <text evidence="2">The sequence shown here is derived from an EMBL/GenBank/DDBJ whole genome shotgun (WGS) entry which is preliminary data.</text>
</comment>
<dbReference type="Proteomes" id="UP001295462">
    <property type="component" value="Unassembled WGS sequence"/>
</dbReference>
<feature type="region of interest" description="Disordered" evidence="1">
    <location>
        <begin position="1"/>
        <end position="23"/>
    </location>
</feature>
<accession>A0AAU9QUP5</accession>
<sequence length="56" mass="6075">MFDAELPLLNGSSLQPASSGLEEHALNSRHTNAGVNNPLNLRIGQSLFVKNNMKDL</sequence>
<dbReference type="EMBL" id="CAKMUD010000094">
    <property type="protein sequence ID" value="CAH1599575.1"/>
    <property type="molecule type" value="Genomic_DNA"/>
</dbReference>
<evidence type="ECO:0000313" key="3">
    <source>
        <dbReference type="Proteomes" id="UP001295462"/>
    </source>
</evidence>
<protein>
    <submittedName>
        <fullName evidence="2">Uncharacterized protein</fullName>
    </submittedName>
</protein>
<evidence type="ECO:0000313" key="2">
    <source>
        <dbReference type="EMBL" id="CAH1599575.1"/>
    </source>
</evidence>
<name>A0AAU9QUP5_9VIBR</name>